<accession>A0ABW6C097</accession>
<dbReference type="Proteomes" id="UP001597641">
    <property type="component" value="Unassembled WGS sequence"/>
</dbReference>
<reference evidence="3" key="1">
    <citation type="journal article" date="2019" name="Int. J. Syst. Evol. Microbiol.">
        <title>The Global Catalogue of Microorganisms (GCM) 10K type strain sequencing project: providing services to taxonomists for standard genome sequencing and annotation.</title>
        <authorList>
            <consortium name="The Broad Institute Genomics Platform"/>
            <consortium name="The Broad Institute Genome Sequencing Center for Infectious Disease"/>
            <person name="Wu L."/>
            <person name="Ma J."/>
        </authorList>
    </citation>
    <scope>NUCLEOTIDE SEQUENCE [LARGE SCALE GENOMIC DNA]</scope>
    <source>
        <strain evidence="3">KCTC 23984</strain>
    </source>
</reference>
<protein>
    <recommendedName>
        <fullName evidence="4">Translation initiation factor IF-2 N-terminal domain-containing protein</fullName>
    </recommendedName>
</protein>
<evidence type="ECO:0000313" key="2">
    <source>
        <dbReference type="EMBL" id="MFD3003509.1"/>
    </source>
</evidence>
<evidence type="ECO:0000313" key="3">
    <source>
        <dbReference type="Proteomes" id="UP001597641"/>
    </source>
</evidence>
<organism evidence="2 3">
    <name type="scientific">Pontibacter toksunensis</name>
    <dbReference type="NCBI Taxonomy" id="1332631"/>
    <lineage>
        <taxon>Bacteria</taxon>
        <taxon>Pseudomonadati</taxon>
        <taxon>Bacteroidota</taxon>
        <taxon>Cytophagia</taxon>
        <taxon>Cytophagales</taxon>
        <taxon>Hymenobacteraceae</taxon>
        <taxon>Pontibacter</taxon>
    </lineage>
</organism>
<name>A0ABW6C097_9BACT</name>
<feature type="region of interest" description="Disordered" evidence="1">
    <location>
        <begin position="66"/>
        <end position="94"/>
    </location>
</feature>
<evidence type="ECO:0000256" key="1">
    <source>
        <dbReference type="SAM" id="MobiDB-lite"/>
    </source>
</evidence>
<keyword evidence="3" id="KW-1185">Reference proteome</keyword>
<dbReference type="RefSeq" id="WP_377491043.1">
    <property type="nucleotide sequence ID" value="NZ_JBHUOX010000031.1"/>
</dbReference>
<dbReference type="EMBL" id="JBHUOX010000031">
    <property type="protein sequence ID" value="MFD3003509.1"/>
    <property type="molecule type" value="Genomic_DNA"/>
</dbReference>
<gene>
    <name evidence="2" type="ORF">ACFS7Z_24335</name>
</gene>
<proteinExistence type="predicted"/>
<sequence length="271" mass="31109">MENLSTPTTPSLKELVQQLRQKNMPIRKIAQELGVTKYAVETALKELESERLQTLFQTKEEELRTTSNTACQTEQTVADVNPDSEQTSQNGGQTLQNYHRTAGQTPFLEQQTHPDTVKNAQEEGVLIQETQQKTEETDEKTAKTPVFPPIYGFLPGYRSFLHELQRGIHQQRKVWIHVMHDKYLLQVEKLKQQAQTHCSEHGFEYENLLLSGVLESCERYLRNVLRTAPVIKTIIGLSCVRLPLDVELVNLCRRAKDADFYFVEPEHCSAD</sequence>
<evidence type="ECO:0008006" key="4">
    <source>
        <dbReference type="Google" id="ProtNLM"/>
    </source>
</evidence>
<comment type="caution">
    <text evidence="2">The sequence shown here is derived from an EMBL/GenBank/DDBJ whole genome shotgun (WGS) entry which is preliminary data.</text>
</comment>